<dbReference type="InterPro" id="IPR018042">
    <property type="entry name" value="Aspartate_kinase_CS"/>
</dbReference>
<dbReference type="PIRSF" id="PIRSF000726">
    <property type="entry name" value="Asp_kin"/>
    <property type="match status" value="1"/>
</dbReference>
<evidence type="ECO:0000256" key="11">
    <source>
        <dbReference type="ARBA" id="ARBA00022777"/>
    </source>
</evidence>
<dbReference type="GO" id="GO:0005829">
    <property type="term" value="C:cytosol"/>
    <property type="evidence" value="ECO:0007669"/>
    <property type="project" value="TreeGrafter"/>
</dbReference>
<keyword evidence="8 18" id="KW-0028">Amino-acid biosynthesis</keyword>
<dbReference type="PROSITE" id="PS00324">
    <property type="entry name" value="ASPARTOKINASE"/>
    <property type="match status" value="1"/>
</dbReference>
<evidence type="ECO:0000256" key="4">
    <source>
        <dbReference type="ARBA" id="ARBA00005139"/>
    </source>
</evidence>
<dbReference type="Proteomes" id="UP000555407">
    <property type="component" value="Unassembled WGS sequence"/>
</dbReference>
<keyword evidence="21" id="KW-1185">Reference proteome</keyword>
<evidence type="ECO:0000256" key="8">
    <source>
        <dbReference type="ARBA" id="ARBA00022605"/>
    </source>
</evidence>
<evidence type="ECO:0000256" key="6">
    <source>
        <dbReference type="ARBA" id="ARBA00013059"/>
    </source>
</evidence>
<gene>
    <name evidence="20" type="ORF">BJY22_000735</name>
</gene>
<dbReference type="PANTHER" id="PTHR21499:SF3">
    <property type="entry name" value="ASPARTOKINASE"/>
    <property type="match status" value="1"/>
</dbReference>
<dbReference type="EC" id="2.7.2.4" evidence="6 17"/>
<dbReference type="InterPro" id="IPR041740">
    <property type="entry name" value="AKii-LysC-BS"/>
</dbReference>
<reference evidence="20 21" key="1">
    <citation type="submission" date="2020-03" db="EMBL/GenBank/DDBJ databases">
        <title>Sequencing the genomes of 1000 actinobacteria strains.</title>
        <authorList>
            <person name="Klenk H.-P."/>
        </authorList>
    </citation>
    <scope>NUCLEOTIDE SEQUENCE [LARGE SCALE GENOMIC DNA]</scope>
    <source>
        <strain evidence="20 21">DSM 45490</strain>
    </source>
</reference>
<dbReference type="InterPro" id="IPR005260">
    <property type="entry name" value="Asp_kin_monofn"/>
</dbReference>
<comment type="function">
    <text evidence="1">Catalyzes the phosphorylation of the beta-carboxyl group of aspartic acid with ATP to yield 4-phospho-L-aspartate, which is involved in the branched biosynthetic pathway leading to the biosynthesis of amino acids lysine, threonine, isoleucine and methionine.</text>
</comment>
<dbReference type="InterPro" id="IPR045865">
    <property type="entry name" value="ACT-like_dom_sf"/>
</dbReference>
<dbReference type="UniPathway" id="UPA00050">
    <property type="reaction ID" value="UER00461"/>
</dbReference>
<accession>A0A7X5V5I9</accession>
<comment type="catalytic activity">
    <reaction evidence="15 17">
        <text>L-aspartate + ATP = 4-phospho-L-aspartate + ADP</text>
        <dbReference type="Rhea" id="RHEA:23776"/>
        <dbReference type="ChEBI" id="CHEBI:29991"/>
        <dbReference type="ChEBI" id="CHEBI:30616"/>
        <dbReference type="ChEBI" id="CHEBI:57535"/>
        <dbReference type="ChEBI" id="CHEBI:456216"/>
        <dbReference type="EC" id="2.7.2.4"/>
    </reaction>
</comment>
<evidence type="ECO:0000256" key="18">
    <source>
        <dbReference type="RuleBase" id="RU004249"/>
    </source>
</evidence>
<feature type="binding site" evidence="16">
    <location>
        <begin position="210"/>
        <end position="211"/>
    </location>
    <ligand>
        <name>ATP</name>
        <dbReference type="ChEBI" id="CHEBI:30616"/>
    </ligand>
</feature>
<dbReference type="InterPro" id="IPR036393">
    <property type="entry name" value="AceGlu_kinase-like_sf"/>
</dbReference>
<dbReference type="CDD" id="cd04261">
    <property type="entry name" value="AAK_AKii-LysC-BS"/>
    <property type="match status" value="1"/>
</dbReference>
<evidence type="ECO:0000259" key="19">
    <source>
        <dbReference type="PROSITE" id="PS51671"/>
    </source>
</evidence>
<evidence type="ECO:0000313" key="21">
    <source>
        <dbReference type="Proteomes" id="UP000555407"/>
    </source>
</evidence>
<dbReference type="UniPathway" id="UPA00034">
    <property type="reaction ID" value="UER00015"/>
</dbReference>
<dbReference type="NCBIfam" id="TIGR00657">
    <property type="entry name" value="asp_kinases"/>
    <property type="match status" value="1"/>
</dbReference>
<keyword evidence="13" id="KW-0220">Diaminopimelate biosynthesis</keyword>
<dbReference type="GO" id="GO:0009089">
    <property type="term" value="P:lysine biosynthetic process via diaminopimelate"/>
    <property type="evidence" value="ECO:0007669"/>
    <property type="project" value="UniProtKB-UniPathway"/>
</dbReference>
<keyword evidence="10 16" id="KW-0547">Nucleotide-binding</keyword>
<dbReference type="NCBIfam" id="TIGR00656">
    <property type="entry name" value="asp_kin_monofn"/>
    <property type="match status" value="1"/>
</dbReference>
<comment type="similarity">
    <text evidence="5 17">Belongs to the aspartokinase family.</text>
</comment>
<evidence type="ECO:0000256" key="9">
    <source>
        <dbReference type="ARBA" id="ARBA00022679"/>
    </source>
</evidence>
<evidence type="ECO:0000256" key="1">
    <source>
        <dbReference type="ARBA" id="ARBA00002843"/>
    </source>
</evidence>
<dbReference type="SUPFAM" id="SSF55021">
    <property type="entry name" value="ACT-like"/>
    <property type="match status" value="2"/>
</dbReference>
<dbReference type="GO" id="GO:0009090">
    <property type="term" value="P:homoserine biosynthetic process"/>
    <property type="evidence" value="ECO:0007669"/>
    <property type="project" value="TreeGrafter"/>
</dbReference>
<dbReference type="Gene3D" id="3.30.70.260">
    <property type="match status" value="2"/>
</dbReference>
<name>A0A7X5V5I9_9ACTN</name>
<dbReference type="GO" id="GO:0005524">
    <property type="term" value="F:ATP binding"/>
    <property type="evidence" value="ECO:0007669"/>
    <property type="project" value="UniProtKB-KW"/>
</dbReference>
<dbReference type="NCBIfam" id="NF005153">
    <property type="entry name" value="PRK06635.1-1"/>
    <property type="match status" value="1"/>
</dbReference>
<dbReference type="InterPro" id="IPR001048">
    <property type="entry name" value="Asp/Glu/Uridylate_kinase"/>
</dbReference>
<feature type="binding site" evidence="16">
    <location>
        <position position="47"/>
    </location>
    <ligand>
        <name>substrate</name>
    </ligand>
</feature>
<evidence type="ECO:0000256" key="13">
    <source>
        <dbReference type="ARBA" id="ARBA00022915"/>
    </source>
</evidence>
<dbReference type="NCBIfam" id="NF005154">
    <property type="entry name" value="PRK06635.1-2"/>
    <property type="match status" value="1"/>
</dbReference>
<dbReference type="EMBL" id="JAASRO010000001">
    <property type="protein sequence ID" value="NIK55018.1"/>
    <property type="molecule type" value="Genomic_DNA"/>
</dbReference>
<dbReference type="InterPro" id="IPR054352">
    <property type="entry name" value="ACT_Aspartokinase"/>
</dbReference>
<evidence type="ECO:0000256" key="10">
    <source>
        <dbReference type="ARBA" id="ARBA00022741"/>
    </source>
</evidence>
<evidence type="ECO:0000256" key="3">
    <source>
        <dbReference type="ARBA" id="ARBA00004986"/>
    </source>
</evidence>
<evidence type="ECO:0000256" key="14">
    <source>
        <dbReference type="ARBA" id="ARBA00023154"/>
    </source>
</evidence>
<feature type="domain" description="ACT" evidence="19">
    <location>
        <begin position="349"/>
        <end position="422"/>
    </location>
</feature>
<evidence type="ECO:0000256" key="17">
    <source>
        <dbReference type="RuleBase" id="RU003448"/>
    </source>
</evidence>
<dbReference type="Pfam" id="PF00696">
    <property type="entry name" value="AA_kinase"/>
    <property type="match status" value="1"/>
</dbReference>
<sequence>MGRVVHKYGGSSVADADCIKRVAQRIVATKKAGNDVVVVISAMGDTTDELMDLAQQVSPLPPPRELDMLLTSGERISAALLAMAIANLGYEARSFTGSQAGVITTSAHGNARIIDITPGRIEEALSEGHVAIVAGFQGVAQDTKDITTMGRGASDTTAVALAASLEAEYCEIYTDVDGIFTADPRIVPAAKQIPKISYEEMLEMAACGAKVLHLRCVEYARRYNVPVHVRSSFSQKEGTWVVDAKELDQMEQAIISGVVQDRGEAKITVVGVPDKPGEAARIFETVAGADTNIDMIVQNVSAVATNRTDISFTLPRADGARAMSALARMKDEVGYEQLLYDDQIGKVSVVGVGMRSHPGVSAKFFSALADAGVNIEMISTSEIRISVVVDENLVDAAVTAAHTAFDLDDEHTQAVVYGGTGR</sequence>
<dbReference type="CDD" id="cd04923">
    <property type="entry name" value="ACT_AK-LysC-DapG-like_2"/>
    <property type="match status" value="1"/>
</dbReference>
<feature type="binding site" evidence="16">
    <location>
        <begin position="174"/>
        <end position="175"/>
    </location>
    <ligand>
        <name>ATP</name>
        <dbReference type="ChEBI" id="CHEBI:30616"/>
    </ligand>
</feature>
<comment type="caution">
    <text evidence="20">The sequence shown here is derived from an EMBL/GenBank/DDBJ whole genome shotgun (WGS) entry which is preliminary data.</text>
</comment>
<protein>
    <recommendedName>
        <fullName evidence="7 17">Aspartokinase</fullName>
        <ecNumber evidence="6 17">2.7.2.4</ecNumber>
    </recommendedName>
</protein>
<comment type="pathway">
    <text evidence="3 18">Amino-acid biosynthesis; L-methionine biosynthesis via de novo pathway; L-homoserine from L-aspartate: step 1/3.</text>
</comment>
<dbReference type="GO" id="GO:0009088">
    <property type="term" value="P:threonine biosynthetic process"/>
    <property type="evidence" value="ECO:0007669"/>
    <property type="project" value="UniProtKB-UniPathway"/>
</dbReference>
<evidence type="ECO:0000256" key="12">
    <source>
        <dbReference type="ARBA" id="ARBA00022840"/>
    </source>
</evidence>
<dbReference type="FunFam" id="3.40.1160.10:FF:000002">
    <property type="entry name" value="Aspartokinase"/>
    <property type="match status" value="1"/>
</dbReference>
<evidence type="ECO:0000256" key="5">
    <source>
        <dbReference type="ARBA" id="ARBA00010122"/>
    </source>
</evidence>
<keyword evidence="11 17" id="KW-0418">Kinase</keyword>
<evidence type="ECO:0000256" key="7">
    <source>
        <dbReference type="ARBA" id="ARBA00016273"/>
    </source>
</evidence>
<evidence type="ECO:0000256" key="16">
    <source>
        <dbReference type="PIRSR" id="PIRSR000726-1"/>
    </source>
</evidence>
<dbReference type="InterPro" id="IPR002912">
    <property type="entry name" value="ACT_dom"/>
</dbReference>
<dbReference type="NCBIfam" id="NF005155">
    <property type="entry name" value="PRK06635.1-4"/>
    <property type="match status" value="1"/>
</dbReference>
<evidence type="ECO:0000256" key="15">
    <source>
        <dbReference type="ARBA" id="ARBA00047872"/>
    </source>
</evidence>
<comment type="pathway">
    <text evidence="2 18">Amino-acid biosynthesis; L-lysine biosynthesis via DAP pathway; (S)-tetrahydrodipicolinate from L-aspartate: step 1/4.</text>
</comment>
<dbReference type="InterPro" id="IPR001341">
    <property type="entry name" value="Asp_kinase"/>
</dbReference>
<dbReference type="AlphaFoldDB" id="A0A7X5V5I9"/>
<dbReference type="Pfam" id="PF22468">
    <property type="entry name" value="ACT_9"/>
    <property type="match status" value="2"/>
</dbReference>
<dbReference type="GO" id="GO:0004072">
    <property type="term" value="F:aspartate kinase activity"/>
    <property type="evidence" value="ECO:0007669"/>
    <property type="project" value="UniProtKB-EC"/>
</dbReference>
<dbReference type="GO" id="GO:0019877">
    <property type="term" value="P:diaminopimelate biosynthetic process"/>
    <property type="evidence" value="ECO:0007669"/>
    <property type="project" value="UniProtKB-KW"/>
</dbReference>
<dbReference type="SUPFAM" id="SSF53633">
    <property type="entry name" value="Carbamate kinase-like"/>
    <property type="match status" value="1"/>
</dbReference>
<feature type="binding site" evidence="16">
    <location>
        <begin position="7"/>
        <end position="10"/>
    </location>
    <ligand>
        <name>ATP</name>
        <dbReference type="ChEBI" id="CHEBI:30616"/>
    </ligand>
</feature>
<feature type="binding site" evidence="16">
    <location>
        <position position="185"/>
    </location>
    <ligand>
        <name>ATP</name>
        <dbReference type="ChEBI" id="CHEBI:30616"/>
    </ligand>
</feature>
<keyword evidence="12 16" id="KW-0067">ATP-binding</keyword>
<organism evidence="20 21">
    <name type="scientific">Kribbella shirazensis</name>
    <dbReference type="NCBI Taxonomy" id="1105143"/>
    <lineage>
        <taxon>Bacteria</taxon>
        <taxon>Bacillati</taxon>
        <taxon>Actinomycetota</taxon>
        <taxon>Actinomycetes</taxon>
        <taxon>Propionibacteriales</taxon>
        <taxon>Kribbellaceae</taxon>
        <taxon>Kribbella</taxon>
    </lineage>
</organism>
<dbReference type="Gene3D" id="3.40.1160.10">
    <property type="entry name" value="Acetylglutamate kinase-like"/>
    <property type="match status" value="1"/>
</dbReference>
<dbReference type="UniPathway" id="UPA00051">
    <property type="reaction ID" value="UER00462"/>
</dbReference>
<dbReference type="FunFam" id="3.30.2130.10:FF:000002">
    <property type="entry name" value="Aspartokinase"/>
    <property type="match status" value="1"/>
</dbReference>
<dbReference type="PROSITE" id="PS51671">
    <property type="entry name" value="ACT"/>
    <property type="match status" value="2"/>
</dbReference>
<feature type="domain" description="ACT" evidence="19">
    <location>
        <begin position="267"/>
        <end position="343"/>
    </location>
</feature>
<dbReference type="PANTHER" id="PTHR21499">
    <property type="entry name" value="ASPARTATE KINASE"/>
    <property type="match status" value="1"/>
</dbReference>
<dbReference type="CDD" id="cd04913">
    <property type="entry name" value="ACT_AKii-LysC-BS-like_1"/>
    <property type="match status" value="1"/>
</dbReference>
<comment type="pathway">
    <text evidence="4 18">Amino-acid biosynthesis; L-threonine biosynthesis; L-threonine from L-aspartate: step 1/5.</text>
</comment>
<dbReference type="RefSeq" id="WP_167203745.1">
    <property type="nucleotide sequence ID" value="NZ_JAASRO010000001.1"/>
</dbReference>
<keyword evidence="14" id="KW-0457">Lysine biosynthesis</keyword>
<evidence type="ECO:0000256" key="2">
    <source>
        <dbReference type="ARBA" id="ARBA00004766"/>
    </source>
</evidence>
<proteinExistence type="inferred from homology"/>
<feature type="binding site" evidence="16">
    <location>
        <position position="74"/>
    </location>
    <ligand>
        <name>substrate</name>
    </ligand>
</feature>
<evidence type="ECO:0000313" key="20">
    <source>
        <dbReference type="EMBL" id="NIK55018.1"/>
    </source>
</evidence>
<keyword evidence="9 17" id="KW-0808">Transferase</keyword>